<accession>A0ABV3PG13</accession>
<evidence type="ECO:0008006" key="3">
    <source>
        <dbReference type="Google" id="ProtNLM"/>
    </source>
</evidence>
<organism evidence="1 2">
    <name type="scientific">Labrys neptuniae</name>
    <dbReference type="NCBI Taxonomy" id="376174"/>
    <lineage>
        <taxon>Bacteria</taxon>
        <taxon>Pseudomonadati</taxon>
        <taxon>Pseudomonadota</taxon>
        <taxon>Alphaproteobacteria</taxon>
        <taxon>Hyphomicrobiales</taxon>
        <taxon>Xanthobacteraceae</taxon>
        <taxon>Labrys</taxon>
    </lineage>
</organism>
<dbReference type="EMBL" id="JBFNQD010000001">
    <property type="protein sequence ID" value="MEW9304555.1"/>
    <property type="molecule type" value="Genomic_DNA"/>
</dbReference>
<sequence length="141" mass="15160">MAEFTLAGFAAHLTALANMTIAEHEGLEKAAVIVETEAKSVIGTYRYGWPQLAPATLAKKSANTPLLETGAMRESIQHSVGDKEARIGSNDDKAVWQELGTSRGIPPRSFLAGAARHKEKEVVAAIGDAVYGHLTMTRFLR</sequence>
<name>A0ABV3PG13_9HYPH</name>
<keyword evidence="2" id="KW-1185">Reference proteome</keyword>
<protein>
    <recommendedName>
        <fullName evidence="3">HK97 gp10 family phage protein</fullName>
    </recommendedName>
</protein>
<dbReference type="Proteomes" id="UP001555786">
    <property type="component" value="Unassembled WGS sequence"/>
</dbReference>
<proteinExistence type="predicted"/>
<gene>
    <name evidence="1" type="ORF">ABXS05_03330</name>
</gene>
<reference evidence="1 2" key="1">
    <citation type="submission" date="2024-07" db="EMBL/GenBank/DDBJ databases">
        <title>Description of Labrys sedimenti sp. nov., isolated from a diclofenac-degrading enrichment culture.</title>
        <authorList>
            <person name="Tancsics A."/>
            <person name="Csepanyi A."/>
        </authorList>
    </citation>
    <scope>NUCLEOTIDE SEQUENCE [LARGE SCALE GENOMIC DNA]</scope>
    <source>
        <strain evidence="1 2">LMG 23578</strain>
    </source>
</reference>
<dbReference type="RefSeq" id="WP_367622913.1">
    <property type="nucleotide sequence ID" value="NZ_JBFNQD010000001.1"/>
</dbReference>
<evidence type="ECO:0000313" key="2">
    <source>
        <dbReference type="Proteomes" id="UP001555786"/>
    </source>
</evidence>
<comment type="caution">
    <text evidence="1">The sequence shown here is derived from an EMBL/GenBank/DDBJ whole genome shotgun (WGS) entry which is preliminary data.</text>
</comment>
<evidence type="ECO:0000313" key="1">
    <source>
        <dbReference type="EMBL" id="MEW9304555.1"/>
    </source>
</evidence>